<dbReference type="Proteomes" id="UP000019486">
    <property type="component" value="Unassembled WGS sequence"/>
</dbReference>
<name>W9GYW9_9PROT</name>
<reference evidence="2 3" key="1">
    <citation type="submission" date="2013-08" db="EMBL/GenBank/DDBJ databases">
        <title>The genome sequence of Skermanella stibiiresistens.</title>
        <authorList>
            <person name="Zhu W."/>
            <person name="Wang G."/>
        </authorList>
    </citation>
    <scope>NUCLEOTIDE SEQUENCE [LARGE SCALE GENOMIC DNA]</scope>
    <source>
        <strain evidence="2 3">SB22</strain>
    </source>
</reference>
<dbReference type="RefSeq" id="WP_037460221.1">
    <property type="nucleotide sequence ID" value="NZ_AVFL01000038.1"/>
</dbReference>
<dbReference type="EMBL" id="AVFL01000038">
    <property type="protein sequence ID" value="EWY36663.1"/>
    <property type="molecule type" value="Genomic_DNA"/>
</dbReference>
<feature type="region of interest" description="Disordered" evidence="1">
    <location>
        <begin position="1"/>
        <end position="63"/>
    </location>
</feature>
<sequence>MSGHPADKPAFANDTDTPETPSIETSPGVLPQKPIAGEAPSREQAGGAKPKAAPAKPEKPGAR</sequence>
<protein>
    <submittedName>
        <fullName evidence="2">Uncharacterized protein</fullName>
    </submittedName>
</protein>
<dbReference type="STRING" id="1385369.N825_25930"/>
<keyword evidence="3" id="KW-1185">Reference proteome</keyword>
<proteinExistence type="predicted"/>
<gene>
    <name evidence="2" type="ORF">N825_25930</name>
</gene>
<comment type="caution">
    <text evidence="2">The sequence shown here is derived from an EMBL/GenBank/DDBJ whole genome shotgun (WGS) entry which is preliminary data.</text>
</comment>
<organism evidence="2 3">
    <name type="scientific">Skermanella stibiiresistens SB22</name>
    <dbReference type="NCBI Taxonomy" id="1385369"/>
    <lineage>
        <taxon>Bacteria</taxon>
        <taxon>Pseudomonadati</taxon>
        <taxon>Pseudomonadota</taxon>
        <taxon>Alphaproteobacteria</taxon>
        <taxon>Rhodospirillales</taxon>
        <taxon>Azospirillaceae</taxon>
        <taxon>Skermanella</taxon>
    </lineage>
</organism>
<feature type="compositionally biased region" description="Low complexity" evidence="1">
    <location>
        <begin position="45"/>
        <end position="55"/>
    </location>
</feature>
<evidence type="ECO:0000313" key="3">
    <source>
        <dbReference type="Proteomes" id="UP000019486"/>
    </source>
</evidence>
<feature type="compositionally biased region" description="Polar residues" evidence="1">
    <location>
        <begin position="14"/>
        <end position="25"/>
    </location>
</feature>
<dbReference type="PATRIC" id="fig|1385369.3.peg.6315"/>
<evidence type="ECO:0000313" key="2">
    <source>
        <dbReference type="EMBL" id="EWY36663.1"/>
    </source>
</evidence>
<dbReference type="AlphaFoldDB" id="W9GYW9"/>
<evidence type="ECO:0000256" key="1">
    <source>
        <dbReference type="SAM" id="MobiDB-lite"/>
    </source>
</evidence>
<dbReference type="OrthoDB" id="9996131at2"/>
<accession>W9GYW9</accession>